<protein>
    <recommendedName>
        <fullName evidence="7">Mediator of RNA polymerase II transcription subunit 14</fullName>
    </recommendedName>
    <alternativeName>
        <fullName evidence="7">Mediator complex subunit 14</fullName>
    </alternativeName>
</protein>
<dbReference type="EMBL" id="GIBP01000188">
    <property type="protein sequence ID" value="NDV29157.1"/>
    <property type="molecule type" value="Transcribed_RNA"/>
</dbReference>
<comment type="subunit">
    <text evidence="7">Component of the Mediator complex.</text>
</comment>
<comment type="similarity">
    <text evidence="2 7">Belongs to the Mediator complex subunit 14 family.</text>
</comment>
<evidence type="ECO:0000259" key="8">
    <source>
        <dbReference type="Pfam" id="PF08638"/>
    </source>
</evidence>
<keyword evidence="6 7" id="KW-0539">Nucleus</keyword>
<dbReference type="InterPro" id="IPR013947">
    <property type="entry name" value="Mediator_Med14"/>
</dbReference>
<evidence type="ECO:0000256" key="6">
    <source>
        <dbReference type="ARBA" id="ARBA00023242"/>
    </source>
</evidence>
<evidence type="ECO:0000256" key="1">
    <source>
        <dbReference type="ARBA" id="ARBA00004123"/>
    </source>
</evidence>
<dbReference type="GO" id="GO:0006357">
    <property type="term" value="P:regulation of transcription by RNA polymerase II"/>
    <property type="evidence" value="ECO:0007669"/>
    <property type="project" value="InterPro"/>
</dbReference>
<evidence type="ECO:0000313" key="9">
    <source>
        <dbReference type="EMBL" id="NDV29157.1"/>
    </source>
</evidence>
<name>A0A6B2KWX8_9EUKA</name>
<dbReference type="PANTHER" id="PTHR12809:SF2">
    <property type="entry name" value="MEDIATOR OF RNA POLYMERASE II TRANSCRIPTION SUBUNIT 14"/>
    <property type="match status" value="1"/>
</dbReference>
<keyword evidence="5 7" id="KW-0804">Transcription</keyword>
<feature type="domain" description="Mediator complex subunit MED14 N-terminal" evidence="8">
    <location>
        <begin position="2"/>
        <end position="185"/>
    </location>
</feature>
<dbReference type="Pfam" id="PF08638">
    <property type="entry name" value="Med14"/>
    <property type="match status" value="1"/>
</dbReference>
<dbReference type="PANTHER" id="PTHR12809">
    <property type="entry name" value="MEDIATOR COMPLEX SUBUNIT"/>
    <property type="match status" value="1"/>
</dbReference>
<dbReference type="InterPro" id="IPR055122">
    <property type="entry name" value="Med14_N"/>
</dbReference>
<dbReference type="GO" id="GO:0070847">
    <property type="term" value="C:core mediator complex"/>
    <property type="evidence" value="ECO:0007669"/>
    <property type="project" value="TreeGrafter"/>
</dbReference>
<dbReference type="GO" id="GO:0016592">
    <property type="term" value="C:mediator complex"/>
    <property type="evidence" value="ECO:0007669"/>
    <property type="project" value="UniProtKB-UniRule"/>
</dbReference>
<comment type="subcellular location">
    <subcellularLocation>
        <location evidence="1 7">Nucleus</location>
    </subcellularLocation>
</comment>
<proteinExistence type="inferred from homology"/>
<keyword evidence="3 7" id="KW-0805">Transcription regulation</keyword>
<dbReference type="GO" id="GO:0003712">
    <property type="term" value="F:transcription coregulator activity"/>
    <property type="evidence" value="ECO:0007669"/>
    <property type="project" value="UniProtKB-UniRule"/>
</dbReference>
<organism evidence="9">
    <name type="scientific">Arcella intermedia</name>
    <dbReference type="NCBI Taxonomy" id="1963864"/>
    <lineage>
        <taxon>Eukaryota</taxon>
        <taxon>Amoebozoa</taxon>
        <taxon>Tubulinea</taxon>
        <taxon>Elardia</taxon>
        <taxon>Arcellinida</taxon>
        <taxon>Sphaerothecina</taxon>
        <taxon>Arcellidae</taxon>
        <taxon>Arcella</taxon>
    </lineage>
</organism>
<sequence length="1126" mass="131245">MVEKTYEELRKIVERSKKDNEDKKKARELRKFFKSYRIQFLRLLVLLRWAQKLPEIETSRKIVEELSQQNQGFIKAADTLFFMQHAELSGVKAFCYDVPTAIDVLTTGTYPRLPEEIKMIGLTPGSFSEEERITGKEEMVKKRLNQIISTRLLTEYIPKQFTDIRVSEGKLVCTVENEFTVSLSLLEGFTLKSAWNVIDLDIHIQPDGINNYIGKYNSGLDGFVQDQLRKTKEPFQELYDVIHTFCNNIQLDVLNSQSNRLRERRKGVIKISKILFSLDTESLIVYYWKQKKPTDIFLQQDESIESTYVKVYVNSLQQITIEHFPPLIEPETKEAILLKMASNKLNMESLLIKAATEHIHYLLHNMYNLLKQSGKNLKCRILRAEYNQFLEVPLFASVSVAIFINIRNGKYYLKPTGGLEEVDIKNAETKLNENPGAIVEIITVLHQKSVLITFKDMANYFGVSHELEFNKEVGQLLKDDLKSPHHDKLFFTFSSLKTHQRSNVFVIVIAVDGSGTPNFSLLSLKETRIPQKAEIRTVYPIDITIANGTIHVKFKKEKNIENPEQEENLEPEKKKRRIESPISIWSTDVISDGWSFRSCFGQILHKIREKVNLLCILDKVSDKGISLKSIPSPDFEFREKYAFEYPCVPLLVNEIYICIGKSNWKVEMTELRPLPVFPYGNDKNENRSITYSPATSTWTFSYPKILVHSFTQFLEKDLTGLINIATLAKQFLEWKNNPRIDEKLRKIFELVEFTAVKFTLKYSNMDIQKKISVIWSNELLNVKIGEQMSPIYGEHLNSELTTRKDVTFLLNTLIHTYPAIHTIEMFLKEYDQSIWSFVPRFAYRSRLIFRNTYGLDIRFLGGNLLWIQDAKTDFPLTDKTTKSTLIEIPNFSDYLSTLNRAIQIPFVSQNGLFVPENPQKFRSLLEYFYKYFNINYIFSRLSQEKDNELCSFKFSMNFSQIHNPVLVMDEIYSPSGNDVTIIIKSLKKNIQLDNLESIQSFLKIFKMPRQAFQEIWVYLTTRYNTLNIVPSLELVRCHPNQPPLEWNPETNQVSFRVSFIDKQTNAKVFNIGLKYSLATYELELWEPTSKDTVELFKSVLQSSQEKTRLYTLIKRIQDKLCNEKQL</sequence>
<keyword evidence="4 7" id="KW-0010">Activator</keyword>
<dbReference type="AlphaFoldDB" id="A0A6B2KWX8"/>
<accession>A0A6B2KWX8</accession>
<evidence type="ECO:0000256" key="3">
    <source>
        <dbReference type="ARBA" id="ARBA00023015"/>
    </source>
</evidence>
<reference evidence="9" key="1">
    <citation type="journal article" date="2020" name="J. Eukaryot. Microbiol.">
        <title>De novo Sequencing, Assembly and Annotation of the Transcriptome for the Free-Living Testate Amoeba Arcella intermedia.</title>
        <authorList>
            <person name="Ribeiro G.M."/>
            <person name="Porfirio-Sousa A.L."/>
            <person name="Maurer-Alcala X.X."/>
            <person name="Katz L.A."/>
            <person name="Lahr D.J.G."/>
        </authorList>
    </citation>
    <scope>NUCLEOTIDE SEQUENCE</scope>
</reference>
<comment type="function">
    <text evidence="7">Component of the Mediator complex, a coactivator involved in the regulated transcription of nearly all RNA polymerase II-dependent genes. Mediator functions as a bridge to convey information from gene-specific regulatory proteins to the basal RNA polymerase II transcription machinery. Mediator is recruited to promoters by direct interactions with regulatory proteins and serves as a scaffold for the assembly of a functional preinitiation complex with RNA polymerase II and the general transcription factors.</text>
</comment>
<evidence type="ECO:0000256" key="4">
    <source>
        <dbReference type="ARBA" id="ARBA00023159"/>
    </source>
</evidence>
<evidence type="ECO:0000256" key="2">
    <source>
        <dbReference type="ARBA" id="ARBA00007813"/>
    </source>
</evidence>
<evidence type="ECO:0000256" key="5">
    <source>
        <dbReference type="ARBA" id="ARBA00023163"/>
    </source>
</evidence>
<evidence type="ECO:0000256" key="7">
    <source>
        <dbReference type="RuleBase" id="RU365082"/>
    </source>
</evidence>